<dbReference type="SUPFAM" id="SSF90123">
    <property type="entry name" value="ABC transporter transmembrane region"/>
    <property type="match status" value="1"/>
</dbReference>
<dbReference type="InterPro" id="IPR011527">
    <property type="entry name" value="ABC1_TM_dom"/>
</dbReference>
<evidence type="ECO:0000256" key="7">
    <source>
        <dbReference type="SAM" id="MobiDB-lite"/>
    </source>
</evidence>
<dbReference type="PANTHER" id="PTHR43394:SF1">
    <property type="entry name" value="ATP-BINDING CASSETTE SUB-FAMILY B MEMBER 10, MITOCHONDRIAL"/>
    <property type="match status" value="1"/>
</dbReference>
<organism evidence="11 12">
    <name type="scientific">Actinoalloteichus caeruleus DSM 43889</name>
    <dbReference type="NCBI Taxonomy" id="1120930"/>
    <lineage>
        <taxon>Bacteria</taxon>
        <taxon>Bacillati</taxon>
        <taxon>Actinomycetota</taxon>
        <taxon>Actinomycetes</taxon>
        <taxon>Pseudonocardiales</taxon>
        <taxon>Pseudonocardiaceae</taxon>
        <taxon>Actinoalloteichus</taxon>
        <taxon>Actinoalloteichus cyanogriseus</taxon>
    </lineage>
</organism>
<feature type="transmembrane region" description="Helical" evidence="8">
    <location>
        <begin position="71"/>
        <end position="92"/>
    </location>
</feature>
<dbReference type="Pfam" id="PF00664">
    <property type="entry name" value="ABC_membrane"/>
    <property type="match status" value="1"/>
</dbReference>
<dbReference type="EMBL" id="AUBJ02000001">
    <property type="protein sequence ID" value="MCP2331209.1"/>
    <property type="molecule type" value="Genomic_DNA"/>
</dbReference>
<evidence type="ECO:0000256" key="1">
    <source>
        <dbReference type="ARBA" id="ARBA00004651"/>
    </source>
</evidence>
<dbReference type="InterPro" id="IPR039421">
    <property type="entry name" value="Type_1_exporter"/>
</dbReference>
<dbReference type="InterPro" id="IPR003593">
    <property type="entry name" value="AAA+_ATPase"/>
</dbReference>
<keyword evidence="2 8" id="KW-0812">Transmembrane</keyword>
<feature type="transmembrane region" description="Helical" evidence="8">
    <location>
        <begin position="171"/>
        <end position="192"/>
    </location>
</feature>
<reference evidence="11 12" key="2">
    <citation type="submission" date="2022-06" db="EMBL/GenBank/DDBJ databases">
        <title>Genomic Encyclopedia of Type Strains, Phase I: the one thousand microbial genomes (KMG-I) project.</title>
        <authorList>
            <person name="Kyrpides N."/>
        </authorList>
    </citation>
    <scope>NUCLEOTIDE SEQUENCE [LARGE SCALE GENOMIC DNA]</scope>
    <source>
        <strain evidence="11 12">DSM 43889</strain>
    </source>
</reference>
<dbReference type="InterPro" id="IPR003439">
    <property type="entry name" value="ABC_transporter-like_ATP-bd"/>
</dbReference>
<dbReference type="PANTHER" id="PTHR43394">
    <property type="entry name" value="ATP-DEPENDENT PERMEASE MDL1, MITOCHONDRIAL"/>
    <property type="match status" value="1"/>
</dbReference>
<dbReference type="InterPro" id="IPR027417">
    <property type="entry name" value="P-loop_NTPase"/>
</dbReference>
<keyword evidence="3" id="KW-0547">Nucleotide-binding</keyword>
<dbReference type="SUPFAM" id="SSF52540">
    <property type="entry name" value="P-loop containing nucleoside triphosphate hydrolases"/>
    <property type="match status" value="1"/>
</dbReference>
<keyword evidence="6 8" id="KW-0472">Membrane</keyword>
<evidence type="ECO:0000256" key="3">
    <source>
        <dbReference type="ARBA" id="ARBA00022741"/>
    </source>
</evidence>
<dbReference type="CDD" id="cd18551">
    <property type="entry name" value="ABC_6TM_LmrA_like"/>
    <property type="match status" value="1"/>
</dbReference>
<comment type="subcellular location">
    <subcellularLocation>
        <location evidence="1">Cell membrane</location>
        <topology evidence="1">Multi-pass membrane protein</topology>
    </subcellularLocation>
</comment>
<evidence type="ECO:0000313" key="12">
    <source>
        <dbReference type="Proteomes" id="UP000791080"/>
    </source>
</evidence>
<feature type="compositionally biased region" description="Basic and acidic residues" evidence="7">
    <location>
        <begin position="323"/>
        <end position="341"/>
    </location>
</feature>
<dbReference type="PROSITE" id="PS50893">
    <property type="entry name" value="ABC_TRANSPORTER_2"/>
    <property type="match status" value="1"/>
</dbReference>
<dbReference type="PROSITE" id="PS50929">
    <property type="entry name" value="ABC_TM1F"/>
    <property type="match status" value="1"/>
</dbReference>
<feature type="domain" description="ABC transmembrane type-1" evidence="10">
    <location>
        <begin position="34"/>
        <end position="313"/>
    </location>
</feature>
<keyword evidence="5 8" id="KW-1133">Transmembrane helix</keyword>
<name>A0ABT1JFD5_ACTCY</name>
<reference evidence="11 12" key="1">
    <citation type="submission" date="2013-07" db="EMBL/GenBank/DDBJ databases">
        <authorList>
            <consortium name="DOE Joint Genome Institute"/>
            <person name="Reeve W."/>
            <person name="Huntemann M."/>
            <person name="Han J."/>
            <person name="Chen A."/>
            <person name="Kyrpides N."/>
            <person name="Mavromatis K."/>
            <person name="Markowitz V."/>
            <person name="Palaniappan K."/>
            <person name="Ivanova N."/>
            <person name="Schaumberg A."/>
            <person name="Pati A."/>
            <person name="Liolios K."/>
            <person name="Nordberg H.P."/>
            <person name="Cantor M.N."/>
            <person name="Hua S.X."/>
            <person name="Woyke T."/>
        </authorList>
    </citation>
    <scope>NUCLEOTIDE SEQUENCE [LARGE SCALE GENOMIC DNA]</scope>
    <source>
        <strain evidence="11 12">DSM 43889</strain>
    </source>
</reference>
<dbReference type="SMART" id="SM00382">
    <property type="entry name" value="AAA"/>
    <property type="match status" value="1"/>
</dbReference>
<dbReference type="Gene3D" id="1.20.1560.10">
    <property type="entry name" value="ABC transporter type 1, transmembrane domain"/>
    <property type="match status" value="1"/>
</dbReference>
<dbReference type="InterPro" id="IPR017871">
    <property type="entry name" value="ABC_transporter-like_CS"/>
</dbReference>
<feature type="transmembrane region" description="Helical" evidence="8">
    <location>
        <begin position="252"/>
        <end position="275"/>
    </location>
</feature>
<feature type="region of interest" description="Disordered" evidence="7">
    <location>
        <begin position="323"/>
        <end position="359"/>
    </location>
</feature>
<evidence type="ECO:0000256" key="8">
    <source>
        <dbReference type="SAM" id="Phobius"/>
    </source>
</evidence>
<accession>A0ABT1JFD5</accession>
<feature type="transmembrane region" description="Helical" evidence="8">
    <location>
        <begin position="146"/>
        <end position="165"/>
    </location>
</feature>
<dbReference type="Pfam" id="PF00005">
    <property type="entry name" value="ABC_tran"/>
    <property type="match status" value="1"/>
</dbReference>
<dbReference type="GO" id="GO:0005524">
    <property type="term" value="F:ATP binding"/>
    <property type="evidence" value="ECO:0007669"/>
    <property type="project" value="UniProtKB-KW"/>
</dbReference>
<dbReference type="PROSITE" id="PS00211">
    <property type="entry name" value="ABC_TRANSPORTER_1"/>
    <property type="match status" value="1"/>
</dbReference>
<comment type="caution">
    <text evidence="11">The sequence shown here is derived from an EMBL/GenBank/DDBJ whole genome shotgun (WGS) entry which is preliminary data.</text>
</comment>
<evidence type="ECO:0000256" key="6">
    <source>
        <dbReference type="ARBA" id="ARBA00023136"/>
    </source>
</evidence>
<dbReference type="Proteomes" id="UP000791080">
    <property type="component" value="Unassembled WGS sequence"/>
</dbReference>
<feature type="domain" description="ABC transporter" evidence="9">
    <location>
        <begin position="363"/>
        <end position="596"/>
    </location>
</feature>
<keyword evidence="4 11" id="KW-0067">ATP-binding</keyword>
<protein>
    <submittedName>
        <fullName evidence="11">ATP-binding cassette, subfamily B</fullName>
    </submittedName>
</protein>
<evidence type="ECO:0000259" key="10">
    <source>
        <dbReference type="PROSITE" id="PS50929"/>
    </source>
</evidence>
<sequence>MSVLPDSGHPSSTTGAPRLRLLWSFARPHWRGLLGGLALALLASGMGLATPMVTKWILDALGEGLSLTTPVIALLVLLVVGAVVSLWQWILLGTIGERVVLSARESMVRRFFGARITSLGVRPAGELSTRVTSDTLLLREAAADSVVGLINGVVTLVGSLVLMAVLDLVLLGLTVAAVSVVAVAFAVLMPPIAKAHEQAQERVGRLGGALTEGLRAIRTVKASRAERRQGDQIVREATEAARFSVRAVRREAVAWTVAWSGVQLAIILVLGVGAWRIADGALAVSSLIAFLLYAFGLMDPIMTLSQNVTAIQAGLAAAGRIRETQRLEPEGTERATVDHPTSDTTTGDTSTSHSPGGAETPVVRLASVAARYAPGAEPAVSGVDLTIPRRGHTAIVGPSGAGKTTLFSLLLRFLEPESGELRLDGRPYREFSHEEVRARFAYVEQETPVVPGTVRDNLTFTYPDASEDEVWTALRKVRMAERVADMPDGLDTPLASTIVSGGERQRIALARALVRTPDVLLLDEATAQIDGLTEAAVHDCVRERAEEAAVVTIAHRLSTVIDADLIVVMENGAVRARGTHEELLASDELYRDLVRALRIATPAPASPELAAEIDGARRVATSG</sequence>
<evidence type="ECO:0000256" key="2">
    <source>
        <dbReference type="ARBA" id="ARBA00022692"/>
    </source>
</evidence>
<evidence type="ECO:0000259" key="9">
    <source>
        <dbReference type="PROSITE" id="PS50893"/>
    </source>
</evidence>
<dbReference type="InterPro" id="IPR036640">
    <property type="entry name" value="ABC1_TM_sf"/>
</dbReference>
<feature type="transmembrane region" description="Helical" evidence="8">
    <location>
        <begin position="30"/>
        <end position="51"/>
    </location>
</feature>
<evidence type="ECO:0000313" key="11">
    <source>
        <dbReference type="EMBL" id="MCP2331209.1"/>
    </source>
</evidence>
<feature type="compositionally biased region" description="Low complexity" evidence="7">
    <location>
        <begin position="342"/>
        <end position="357"/>
    </location>
</feature>
<dbReference type="Gene3D" id="3.40.50.300">
    <property type="entry name" value="P-loop containing nucleotide triphosphate hydrolases"/>
    <property type="match status" value="1"/>
</dbReference>
<feature type="transmembrane region" description="Helical" evidence="8">
    <location>
        <begin position="281"/>
        <end position="298"/>
    </location>
</feature>
<keyword evidence="12" id="KW-1185">Reference proteome</keyword>
<evidence type="ECO:0000256" key="4">
    <source>
        <dbReference type="ARBA" id="ARBA00022840"/>
    </source>
</evidence>
<proteinExistence type="predicted"/>
<dbReference type="RefSeq" id="WP_051314358.1">
    <property type="nucleotide sequence ID" value="NZ_AUBJ02000001.1"/>
</dbReference>
<evidence type="ECO:0000256" key="5">
    <source>
        <dbReference type="ARBA" id="ARBA00022989"/>
    </source>
</evidence>
<gene>
    <name evidence="11" type="ORF">G443_001479</name>
</gene>